<dbReference type="HOGENOM" id="CLU_214684_0_0_2"/>
<dbReference type="STRING" id="565033.GACE_2165"/>
<organism evidence="2 3">
    <name type="scientific">Geoglobus acetivorans</name>
    <dbReference type="NCBI Taxonomy" id="565033"/>
    <lineage>
        <taxon>Archaea</taxon>
        <taxon>Methanobacteriati</taxon>
        <taxon>Methanobacteriota</taxon>
        <taxon>Archaeoglobi</taxon>
        <taxon>Archaeoglobales</taxon>
        <taxon>Archaeoglobaceae</taxon>
        <taxon>Geoglobus</taxon>
    </lineage>
</organism>
<keyword evidence="1" id="KW-0472">Membrane</keyword>
<dbReference type="GeneID" id="59387871"/>
<accession>A0A0A7GJS6</accession>
<dbReference type="KEGG" id="gac:GACE_2165"/>
<feature type="transmembrane region" description="Helical" evidence="1">
    <location>
        <begin position="29"/>
        <end position="47"/>
    </location>
</feature>
<name>A0A0A7GJS6_GEOAI</name>
<dbReference type="eggNOG" id="arCOG10691">
    <property type="taxonomic scope" value="Archaea"/>
</dbReference>
<dbReference type="RefSeq" id="WP_193363918.1">
    <property type="nucleotide sequence ID" value="NZ_CP009552.1"/>
</dbReference>
<dbReference type="Proteomes" id="UP000030624">
    <property type="component" value="Chromosome"/>
</dbReference>
<gene>
    <name evidence="2" type="ORF">GACE_2165</name>
</gene>
<evidence type="ECO:0000256" key="1">
    <source>
        <dbReference type="SAM" id="Phobius"/>
    </source>
</evidence>
<keyword evidence="1" id="KW-1133">Transmembrane helix</keyword>
<dbReference type="EMBL" id="CP009552">
    <property type="protein sequence ID" value="AIY91186.1"/>
    <property type="molecule type" value="Genomic_DNA"/>
</dbReference>
<proteinExistence type="predicted"/>
<evidence type="ECO:0000313" key="3">
    <source>
        <dbReference type="Proteomes" id="UP000030624"/>
    </source>
</evidence>
<sequence length="50" mass="5797">MRAVEFAAVILAMLVPFVAIKSHDLAAYIYWTAVVSVYLAYISYRRWEVE</sequence>
<keyword evidence="1" id="KW-0812">Transmembrane</keyword>
<dbReference type="AlphaFoldDB" id="A0A0A7GJS6"/>
<reference evidence="2 3" key="1">
    <citation type="journal article" date="2015" name="Appl. Environ. Microbiol.">
        <title>The Geoglobus acetivorans genome: Fe(III) reduction, acetate utilization, autotrophic growth, and degradation of aromatic compounds in a hyperthermophilic archaeon.</title>
        <authorList>
            <person name="Mardanov A.V."/>
            <person name="Slododkina G.B."/>
            <person name="Slobodkin A.I."/>
            <person name="Beletsky A.V."/>
            <person name="Gavrilov S.N."/>
            <person name="Kublanov I.V."/>
            <person name="Bonch-Osmolovskaya E.A."/>
            <person name="Skryabin K.G."/>
            <person name="Ravin N.V."/>
        </authorList>
    </citation>
    <scope>NUCLEOTIDE SEQUENCE [LARGE SCALE GENOMIC DNA]</scope>
    <source>
        <strain evidence="2 3">SBH6</strain>
    </source>
</reference>
<evidence type="ECO:0000313" key="2">
    <source>
        <dbReference type="EMBL" id="AIY91186.1"/>
    </source>
</evidence>
<protein>
    <submittedName>
        <fullName evidence="2">Uncharacterized protein</fullName>
    </submittedName>
</protein>